<dbReference type="PANTHER" id="PTHR47212:SF2">
    <property type="entry name" value="DUF3741 DOMAIN-CONTAINING PROTEIN"/>
    <property type="match status" value="1"/>
</dbReference>
<feature type="compositionally biased region" description="Basic and acidic residues" evidence="1">
    <location>
        <begin position="182"/>
        <end position="195"/>
    </location>
</feature>
<organism evidence="4 5">
    <name type="scientific">Dillenia turbinata</name>
    <dbReference type="NCBI Taxonomy" id="194707"/>
    <lineage>
        <taxon>Eukaryota</taxon>
        <taxon>Viridiplantae</taxon>
        <taxon>Streptophyta</taxon>
        <taxon>Embryophyta</taxon>
        <taxon>Tracheophyta</taxon>
        <taxon>Spermatophyta</taxon>
        <taxon>Magnoliopsida</taxon>
        <taxon>eudicotyledons</taxon>
        <taxon>Gunneridae</taxon>
        <taxon>Pentapetalae</taxon>
        <taxon>Dilleniales</taxon>
        <taxon>Dilleniaceae</taxon>
        <taxon>Dillenia</taxon>
    </lineage>
</organism>
<feature type="region of interest" description="Disordered" evidence="1">
    <location>
        <begin position="68"/>
        <end position="88"/>
    </location>
</feature>
<evidence type="ECO:0000256" key="1">
    <source>
        <dbReference type="SAM" id="MobiDB-lite"/>
    </source>
</evidence>
<feature type="region of interest" description="Disordered" evidence="1">
    <location>
        <begin position="175"/>
        <end position="196"/>
    </location>
</feature>
<reference evidence="4 5" key="1">
    <citation type="submission" date="2023-12" db="EMBL/GenBank/DDBJ databases">
        <title>A high-quality genome assembly for Dillenia turbinata (Dilleniales).</title>
        <authorList>
            <person name="Chanderbali A."/>
        </authorList>
    </citation>
    <scope>NUCLEOTIDE SEQUENCE [LARGE SCALE GENOMIC DNA]</scope>
    <source>
        <strain evidence="4">LSX21</strain>
        <tissue evidence="4">Leaf</tissue>
    </source>
</reference>
<accession>A0AAN8WG56</accession>
<evidence type="ECO:0008006" key="6">
    <source>
        <dbReference type="Google" id="ProtNLM"/>
    </source>
</evidence>
<dbReference type="Proteomes" id="UP001370490">
    <property type="component" value="Unassembled WGS sequence"/>
</dbReference>
<dbReference type="EMBL" id="JBAMMX010000001">
    <property type="protein sequence ID" value="KAK6947797.1"/>
    <property type="molecule type" value="Genomic_DNA"/>
</dbReference>
<gene>
    <name evidence="4" type="ORF">RJ641_001270</name>
</gene>
<proteinExistence type="predicted"/>
<dbReference type="AlphaFoldDB" id="A0AAN8WG56"/>
<dbReference type="InterPro" id="IPR022212">
    <property type="entry name" value="DUF3741"/>
</dbReference>
<feature type="region of interest" description="Disordered" evidence="1">
    <location>
        <begin position="544"/>
        <end position="568"/>
    </location>
</feature>
<name>A0AAN8WG56_9MAGN</name>
<dbReference type="Pfam" id="PF14309">
    <property type="entry name" value="DUF4378"/>
    <property type="match status" value="1"/>
</dbReference>
<dbReference type="Pfam" id="PF12552">
    <property type="entry name" value="DUF3741"/>
    <property type="match status" value="1"/>
</dbReference>
<protein>
    <recommendedName>
        <fullName evidence="6">DUF4378 domain-containing protein</fullName>
    </recommendedName>
</protein>
<sequence>MAKKSPVSPILPETHQSSCLWGLIGIFDFRQGYSSRKLLSDGRHTNRHETGVGYSWSQLNMLIESDEKRQGVNDGKDNRTQSRDDNVKSVKKLMEEETSTRQCPGKQIPSAKDGCRLSEHELAHLSKNHKKEGDSACEMQVHDSEGSISVGHQQPFDATLSETSNEVDCASVRVEDFNNETPQRERESSGAEKPKCHLKHSQLDEIDLQLVQRSETTKGLCQGKFQSGNGITHHSKQFLDAVEILSSNEELFAKLMQQPNSVLAKHIQNFRDFQAAKGQSKPLTDAGTLEYEQTDAGKYKECVKTSSNNHHADRIVILKPGMQQYEAKVTHAPSLKSQCNSKTNKHGMKSAYFSLKSIKKKLKSAIGDSRKEQNLVLLKVSSRKFQGDCQSSHRKIGEKVVGRDKISDDVKKREMIANRNEVNLPNDNGCNDLDLSTFTCLQQSESNIYHEARKHLCNLLTQGDESDVFLHNQIPRTLGAILSLPELDPSLLYTHVRNGKGNPVSSEMRFSLYRNLTVNENFSQLKRETRASCASPLRPNMEDCPGIDNKKGCDEQQNGSGLTKSVSENPLPISRIQSNICLTAGTMDPTDCVTIVETEKVGGTGDSDLLDVLFTKHNVVQSSNVLHIEASNALDVACRSCEPIAITNSCDDEASAESKFPECSTLNTSGGNQLLMSSPPCMFLSRTMRIQEAEDLDSPKAREGQPSPVSVLEAYFTEEASSPASSISQSDPPIQPLHLSFDKHHNSTPMLSPSHDKMTLSPCAEDQWSTSDYISAVLHVSGLNWNEFSRKRQLSDQLLEPSLFDDLELLSTEPSSKHKLLFDCINEVLLEVHEQYFGCSPWIMSIKPKVRPAPLEKNGILEVMEGVNRHLLPLPPPNTLDQLIGRDLAKSEMWTDFSIQAECIVNDMVDTILYETVEDTILQLC</sequence>
<keyword evidence="5" id="KW-1185">Reference proteome</keyword>
<feature type="domain" description="DUF3741" evidence="2">
    <location>
        <begin position="230"/>
        <end position="261"/>
    </location>
</feature>
<feature type="domain" description="DUF4378" evidence="3">
    <location>
        <begin position="772"/>
        <end position="918"/>
    </location>
</feature>
<evidence type="ECO:0000259" key="3">
    <source>
        <dbReference type="Pfam" id="PF14309"/>
    </source>
</evidence>
<evidence type="ECO:0000259" key="2">
    <source>
        <dbReference type="Pfam" id="PF12552"/>
    </source>
</evidence>
<comment type="caution">
    <text evidence="4">The sequence shown here is derived from an EMBL/GenBank/DDBJ whole genome shotgun (WGS) entry which is preliminary data.</text>
</comment>
<dbReference type="PANTHER" id="PTHR47212">
    <property type="entry name" value="ADHESIN-LIKE PROTEIN, PUTATIVE (DUF3741)-RELATED"/>
    <property type="match status" value="1"/>
</dbReference>
<feature type="compositionally biased region" description="Polar residues" evidence="1">
    <location>
        <begin position="555"/>
        <end position="568"/>
    </location>
</feature>
<evidence type="ECO:0000313" key="4">
    <source>
        <dbReference type="EMBL" id="KAK6947797.1"/>
    </source>
</evidence>
<evidence type="ECO:0000313" key="5">
    <source>
        <dbReference type="Proteomes" id="UP001370490"/>
    </source>
</evidence>
<dbReference type="InterPro" id="IPR025486">
    <property type="entry name" value="DUF4378"/>
</dbReference>